<feature type="transmembrane region" description="Helical" evidence="9">
    <location>
        <begin position="88"/>
        <end position="107"/>
    </location>
</feature>
<evidence type="ECO:0000313" key="12">
    <source>
        <dbReference type="EMBL" id="PZQ13978.1"/>
    </source>
</evidence>
<comment type="subunit">
    <text evidence="9">The complex comprises the extracytoplasmic solute receptor protein and the two transmembrane proteins.</text>
</comment>
<keyword evidence="7 9" id="KW-0472">Membrane</keyword>
<evidence type="ECO:0000256" key="4">
    <source>
        <dbReference type="ARBA" id="ARBA00022519"/>
    </source>
</evidence>
<evidence type="ECO:0000256" key="3">
    <source>
        <dbReference type="ARBA" id="ARBA00022475"/>
    </source>
</evidence>
<keyword evidence="3" id="KW-1003">Cell membrane</keyword>
<evidence type="ECO:0000256" key="5">
    <source>
        <dbReference type="ARBA" id="ARBA00022692"/>
    </source>
</evidence>
<name>A0A2W5KEW5_9GAMM</name>
<comment type="subcellular location">
    <subcellularLocation>
        <location evidence="1 9">Cell inner membrane</location>
        <topology evidence="1 9">Multi-pass membrane protein</topology>
    </subcellularLocation>
</comment>
<dbReference type="PANTHER" id="PTHR35011">
    <property type="entry name" value="2,3-DIKETO-L-GULONATE TRAP TRANSPORTER SMALL PERMEASE PROTEIN YIAM"/>
    <property type="match status" value="1"/>
</dbReference>
<gene>
    <name evidence="12" type="ORF">DI564_10425</name>
</gene>
<protein>
    <recommendedName>
        <fullName evidence="9">TRAP transporter small permease protein</fullName>
    </recommendedName>
</protein>
<comment type="similarity">
    <text evidence="8 9">Belongs to the TRAP transporter small permease family.</text>
</comment>
<dbReference type="Proteomes" id="UP000249046">
    <property type="component" value="Unassembled WGS sequence"/>
</dbReference>
<dbReference type="AlphaFoldDB" id="A0A2W5KEW5"/>
<feature type="region of interest" description="Disordered" evidence="10">
    <location>
        <begin position="1"/>
        <end position="36"/>
    </location>
</feature>
<comment type="function">
    <text evidence="9">Part of the tripartite ATP-independent periplasmic (TRAP) transport system.</text>
</comment>
<sequence>MGVARHRVLPGADPPGRHHAGHAEEARGGAGVDSRRQPVSAAARRAVTWLHRFEDGLIATAVLVLILVAGAQILLRNVFETGLAFADPMLRALVLWTAMLGALAAARENRHIGLDIVTFFVRGRLARVLRVVSLGFAAAICAAMAWYSVTLVQLDWDSGAEAFAGVPVWAVEAILPVGFALLALRLIVQACLPPPTHVPAAGEPA</sequence>
<keyword evidence="5 9" id="KW-0812">Transmembrane</keyword>
<evidence type="ECO:0000256" key="10">
    <source>
        <dbReference type="SAM" id="MobiDB-lite"/>
    </source>
</evidence>
<evidence type="ECO:0000259" key="11">
    <source>
        <dbReference type="Pfam" id="PF04290"/>
    </source>
</evidence>
<comment type="caution">
    <text evidence="12">The sequence shown here is derived from an EMBL/GenBank/DDBJ whole genome shotgun (WGS) entry which is preliminary data.</text>
</comment>
<feature type="domain" description="Tripartite ATP-independent periplasmic transporters DctQ component" evidence="11">
    <location>
        <begin position="65"/>
        <end position="190"/>
    </location>
</feature>
<organism evidence="12 13">
    <name type="scientific">Rhodanobacter denitrificans</name>
    <dbReference type="NCBI Taxonomy" id="666685"/>
    <lineage>
        <taxon>Bacteria</taxon>
        <taxon>Pseudomonadati</taxon>
        <taxon>Pseudomonadota</taxon>
        <taxon>Gammaproteobacteria</taxon>
        <taxon>Lysobacterales</taxon>
        <taxon>Rhodanobacteraceae</taxon>
        <taxon>Rhodanobacter</taxon>
    </lineage>
</organism>
<keyword evidence="4 9" id="KW-0997">Cell inner membrane</keyword>
<feature type="transmembrane region" description="Helical" evidence="9">
    <location>
        <begin position="169"/>
        <end position="188"/>
    </location>
</feature>
<evidence type="ECO:0000256" key="9">
    <source>
        <dbReference type="RuleBase" id="RU369079"/>
    </source>
</evidence>
<evidence type="ECO:0000256" key="8">
    <source>
        <dbReference type="ARBA" id="ARBA00038436"/>
    </source>
</evidence>
<dbReference type="Pfam" id="PF04290">
    <property type="entry name" value="DctQ"/>
    <property type="match status" value="1"/>
</dbReference>
<dbReference type="InterPro" id="IPR055348">
    <property type="entry name" value="DctQ"/>
</dbReference>
<evidence type="ECO:0000256" key="7">
    <source>
        <dbReference type="ARBA" id="ARBA00023136"/>
    </source>
</evidence>
<keyword evidence="6 9" id="KW-1133">Transmembrane helix</keyword>
<dbReference type="GO" id="GO:0022857">
    <property type="term" value="F:transmembrane transporter activity"/>
    <property type="evidence" value="ECO:0007669"/>
    <property type="project" value="UniProtKB-UniRule"/>
</dbReference>
<proteinExistence type="inferred from homology"/>
<dbReference type="EMBL" id="QFPO01000008">
    <property type="protein sequence ID" value="PZQ13978.1"/>
    <property type="molecule type" value="Genomic_DNA"/>
</dbReference>
<dbReference type="InterPro" id="IPR007387">
    <property type="entry name" value="TRAP_DctQ"/>
</dbReference>
<dbReference type="PANTHER" id="PTHR35011:SF2">
    <property type="entry name" value="2,3-DIKETO-L-GULONATE TRAP TRANSPORTER SMALL PERMEASE PROTEIN YIAM"/>
    <property type="match status" value="1"/>
</dbReference>
<evidence type="ECO:0000256" key="1">
    <source>
        <dbReference type="ARBA" id="ARBA00004429"/>
    </source>
</evidence>
<keyword evidence="2 9" id="KW-0813">Transport</keyword>
<feature type="transmembrane region" description="Helical" evidence="9">
    <location>
        <begin position="57"/>
        <end position="76"/>
    </location>
</feature>
<dbReference type="GO" id="GO:0005886">
    <property type="term" value="C:plasma membrane"/>
    <property type="evidence" value="ECO:0007669"/>
    <property type="project" value="UniProtKB-SubCell"/>
</dbReference>
<reference evidence="12 13" key="1">
    <citation type="submission" date="2017-08" db="EMBL/GenBank/DDBJ databases">
        <title>Infants hospitalized years apart are colonized by the same room-sourced microbial strains.</title>
        <authorList>
            <person name="Brooks B."/>
            <person name="Olm M.R."/>
            <person name="Firek B.A."/>
            <person name="Baker R."/>
            <person name="Thomas B.C."/>
            <person name="Morowitz M.J."/>
            <person name="Banfield J.F."/>
        </authorList>
    </citation>
    <scope>NUCLEOTIDE SEQUENCE [LARGE SCALE GENOMIC DNA]</scope>
    <source>
        <strain evidence="12">S2_005_003_R2_42</strain>
    </source>
</reference>
<evidence type="ECO:0000256" key="6">
    <source>
        <dbReference type="ARBA" id="ARBA00022989"/>
    </source>
</evidence>
<feature type="transmembrane region" description="Helical" evidence="9">
    <location>
        <begin position="128"/>
        <end position="149"/>
    </location>
</feature>
<accession>A0A2W5KEW5</accession>
<evidence type="ECO:0000256" key="2">
    <source>
        <dbReference type="ARBA" id="ARBA00022448"/>
    </source>
</evidence>
<evidence type="ECO:0000313" key="13">
    <source>
        <dbReference type="Proteomes" id="UP000249046"/>
    </source>
</evidence>
<dbReference type="GO" id="GO:0015740">
    <property type="term" value="P:C4-dicarboxylate transport"/>
    <property type="evidence" value="ECO:0007669"/>
    <property type="project" value="TreeGrafter"/>
</dbReference>